<keyword evidence="10" id="KW-1185">Reference proteome</keyword>
<evidence type="ECO:0000256" key="2">
    <source>
        <dbReference type="ARBA" id="ARBA00004123"/>
    </source>
</evidence>
<dbReference type="InterPro" id="IPR045249">
    <property type="entry name" value="HARBI1-like"/>
</dbReference>
<evidence type="ECO:0000313" key="10">
    <source>
        <dbReference type="Proteomes" id="UP000326759"/>
    </source>
</evidence>
<name>A0A5N5T6P2_9CRUS</name>
<comment type="caution">
    <text evidence="9">The sequence shown here is derived from an EMBL/GenBank/DDBJ whole genome shotgun (WGS) entry which is preliminary data.</text>
</comment>
<feature type="domain" description="DDE Tnp4" evidence="8">
    <location>
        <begin position="170"/>
        <end position="245"/>
    </location>
</feature>
<comment type="subcellular location">
    <subcellularLocation>
        <location evidence="2">Nucleus</location>
    </subcellularLocation>
</comment>
<evidence type="ECO:0000256" key="3">
    <source>
        <dbReference type="ARBA" id="ARBA00006958"/>
    </source>
</evidence>
<dbReference type="Proteomes" id="UP000326759">
    <property type="component" value="Unassembled WGS sequence"/>
</dbReference>
<dbReference type="GO" id="GO:0004518">
    <property type="term" value="F:nuclease activity"/>
    <property type="evidence" value="ECO:0007669"/>
    <property type="project" value="UniProtKB-KW"/>
</dbReference>
<dbReference type="GO" id="GO:0005634">
    <property type="term" value="C:nucleus"/>
    <property type="evidence" value="ECO:0007669"/>
    <property type="project" value="UniProtKB-SubCell"/>
</dbReference>
<dbReference type="GO" id="GO:0016787">
    <property type="term" value="F:hydrolase activity"/>
    <property type="evidence" value="ECO:0007669"/>
    <property type="project" value="UniProtKB-KW"/>
</dbReference>
<dbReference type="AlphaFoldDB" id="A0A5N5T6P2"/>
<comment type="similarity">
    <text evidence="3">Belongs to the HARBI1 family.</text>
</comment>
<gene>
    <name evidence="9" type="primary">Harbi1_2</name>
    <name evidence="9" type="ORF">Anas_14166</name>
</gene>
<dbReference type="PANTHER" id="PTHR22930:SF267">
    <property type="entry name" value="NUCLEASE HARBI1-RELATED"/>
    <property type="match status" value="1"/>
</dbReference>
<keyword evidence="4" id="KW-0540">Nuclease</keyword>
<reference evidence="9 10" key="1">
    <citation type="journal article" date="2019" name="PLoS Biol.">
        <title>Sex chromosomes control vertical transmission of feminizing Wolbachia symbionts in an isopod.</title>
        <authorList>
            <person name="Becking T."/>
            <person name="Chebbi M.A."/>
            <person name="Giraud I."/>
            <person name="Moumen B."/>
            <person name="Laverre T."/>
            <person name="Caubet Y."/>
            <person name="Peccoud J."/>
            <person name="Gilbert C."/>
            <person name="Cordaux R."/>
        </authorList>
    </citation>
    <scope>NUCLEOTIDE SEQUENCE [LARGE SCALE GENOMIC DNA]</scope>
    <source>
        <strain evidence="9">ANa2</strain>
        <tissue evidence="9">Whole body excluding digestive tract and cuticle</tissue>
    </source>
</reference>
<keyword evidence="7" id="KW-0539">Nucleus</keyword>
<sequence length="259" mass="29735">MNNLWMNSSSDEEELQCGLNANKRIKKYKLRINFNFENCAEFQERFRMSPLKTEQLLQEIGWRLEHRTNKGGALSPKQQLCVALHWFGSGAQYHIIGDMHGINKSTVCRAVANVVRVINRHLFNKIVSWPANIGEVLEIFYEVANFPQVCGVIDGSLIPIDAPTVNEEAFVDRKAYPLKQWLMTPLHHDPNNEAERRYNRRLKATRQVIERSIGILKEKFPCLNHLRVNPVYACNVVKCCASLCNYARLGEAEDGNSYS</sequence>
<dbReference type="OrthoDB" id="6764890at2759"/>
<keyword evidence="6" id="KW-0378">Hydrolase</keyword>
<comment type="cofactor">
    <cofactor evidence="1">
        <name>a divalent metal cation</name>
        <dbReference type="ChEBI" id="CHEBI:60240"/>
    </cofactor>
</comment>
<keyword evidence="5" id="KW-0479">Metal-binding</keyword>
<dbReference type="Pfam" id="PF13359">
    <property type="entry name" value="DDE_Tnp_4"/>
    <property type="match status" value="1"/>
</dbReference>
<evidence type="ECO:0000256" key="5">
    <source>
        <dbReference type="ARBA" id="ARBA00022723"/>
    </source>
</evidence>
<accession>A0A5N5T6P2</accession>
<proteinExistence type="inferred from homology"/>
<evidence type="ECO:0000256" key="4">
    <source>
        <dbReference type="ARBA" id="ARBA00022722"/>
    </source>
</evidence>
<evidence type="ECO:0000256" key="1">
    <source>
        <dbReference type="ARBA" id="ARBA00001968"/>
    </source>
</evidence>
<organism evidence="9 10">
    <name type="scientific">Armadillidium nasatum</name>
    <dbReference type="NCBI Taxonomy" id="96803"/>
    <lineage>
        <taxon>Eukaryota</taxon>
        <taxon>Metazoa</taxon>
        <taxon>Ecdysozoa</taxon>
        <taxon>Arthropoda</taxon>
        <taxon>Crustacea</taxon>
        <taxon>Multicrustacea</taxon>
        <taxon>Malacostraca</taxon>
        <taxon>Eumalacostraca</taxon>
        <taxon>Peracarida</taxon>
        <taxon>Isopoda</taxon>
        <taxon>Oniscidea</taxon>
        <taxon>Crinocheta</taxon>
        <taxon>Armadillidiidae</taxon>
        <taxon>Armadillidium</taxon>
    </lineage>
</organism>
<dbReference type="PANTHER" id="PTHR22930">
    <property type="match status" value="1"/>
</dbReference>
<dbReference type="GO" id="GO:0046872">
    <property type="term" value="F:metal ion binding"/>
    <property type="evidence" value="ECO:0007669"/>
    <property type="project" value="UniProtKB-KW"/>
</dbReference>
<evidence type="ECO:0000256" key="7">
    <source>
        <dbReference type="ARBA" id="ARBA00023242"/>
    </source>
</evidence>
<evidence type="ECO:0000259" key="8">
    <source>
        <dbReference type="Pfam" id="PF13359"/>
    </source>
</evidence>
<dbReference type="EMBL" id="SEYY01013197">
    <property type="protein sequence ID" value="KAB7500660.1"/>
    <property type="molecule type" value="Genomic_DNA"/>
</dbReference>
<protein>
    <submittedName>
        <fullName evidence="9">Putative nuclease HARBI1</fullName>
    </submittedName>
</protein>
<evidence type="ECO:0000313" key="9">
    <source>
        <dbReference type="EMBL" id="KAB7500660.1"/>
    </source>
</evidence>
<dbReference type="InterPro" id="IPR027806">
    <property type="entry name" value="HARBI1_dom"/>
</dbReference>
<evidence type="ECO:0000256" key="6">
    <source>
        <dbReference type="ARBA" id="ARBA00022801"/>
    </source>
</evidence>